<accession>A0AAV1S4D9</accession>
<dbReference type="InterPro" id="IPR003593">
    <property type="entry name" value="AAA+_ATPase"/>
</dbReference>
<dbReference type="Gene3D" id="3.80.10.10">
    <property type="entry name" value="Ribonuclease Inhibitor"/>
    <property type="match status" value="1"/>
</dbReference>
<dbReference type="Gene3D" id="1.20.5.4130">
    <property type="match status" value="1"/>
</dbReference>
<dbReference type="InterPro" id="IPR042197">
    <property type="entry name" value="Apaf_helical"/>
</dbReference>
<dbReference type="InterPro" id="IPR055414">
    <property type="entry name" value="LRR_R13L4/SHOC2-like"/>
</dbReference>
<dbReference type="InterPro" id="IPR036388">
    <property type="entry name" value="WH-like_DNA-bd_sf"/>
</dbReference>
<evidence type="ECO:0000256" key="2">
    <source>
        <dbReference type="ARBA" id="ARBA00022741"/>
    </source>
</evidence>
<proteinExistence type="predicted"/>
<dbReference type="FunFam" id="1.10.10.10:FF:000322">
    <property type="entry name" value="Probable disease resistance protein At1g63360"/>
    <property type="match status" value="1"/>
</dbReference>
<dbReference type="InterPro" id="IPR058922">
    <property type="entry name" value="WHD_DRP"/>
</dbReference>
<dbReference type="Pfam" id="PF00931">
    <property type="entry name" value="NB-ARC"/>
    <property type="match status" value="1"/>
</dbReference>
<evidence type="ECO:0000256" key="3">
    <source>
        <dbReference type="ARBA" id="ARBA00022821"/>
    </source>
</evidence>
<dbReference type="InterPro" id="IPR002182">
    <property type="entry name" value="NB-ARC"/>
</dbReference>
<keyword evidence="2" id="KW-0547">Nucleotide-binding</keyword>
<dbReference type="SUPFAM" id="SSF52058">
    <property type="entry name" value="L domain-like"/>
    <property type="match status" value="1"/>
</dbReference>
<organism evidence="5 6">
    <name type="scientific">Dovyalis caffra</name>
    <dbReference type="NCBI Taxonomy" id="77055"/>
    <lineage>
        <taxon>Eukaryota</taxon>
        <taxon>Viridiplantae</taxon>
        <taxon>Streptophyta</taxon>
        <taxon>Embryophyta</taxon>
        <taxon>Tracheophyta</taxon>
        <taxon>Spermatophyta</taxon>
        <taxon>Magnoliopsida</taxon>
        <taxon>eudicotyledons</taxon>
        <taxon>Gunneridae</taxon>
        <taxon>Pentapetalae</taxon>
        <taxon>rosids</taxon>
        <taxon>fabids</taxon>
        <taxon>Malpighiales</taxon>
        <taxon>Salicaceae</taxon>
        <taxon>Flacourtieae</taxon>
        <taxon>Dovyalis</taxon>
    </lineage>
</organism>
<dbReference type="Pfam" id="PF18052">
    <property type="entry name" value="Rx_N"/>
    <property type="match status" value="1"/>
</dbReference>
<gene>
    <name evidence="5" type="ORF">DCAF_LOCUS18038</name>
</gene>
<keyword evidence="1" id="KW-0677">Repeat</keyword>
<evidence type="ECO:0000313" key="5">
    <source>
        <dbReference type="EMBL" id="CAK7344988.1"/>
    </source>
</evidence>
<dbReference type="PANTHER" id="PTHR23155:SF759">
    <property type="entry name" value="AAA+ ATPASE DOMAIN-CONTAINING PROTEIN"/>
    <property type="match status" value="1"/>
</dbReference>
<evidence type="ECO:0000313" key="6">
    <source>
        <dbReference type="Proteomes" id="UP001314170"/>
    </source>
</evidence>
<dbReference type="InterPro" id="IPR032675">
    <property type="entry name" value="LRR_dom_sf"/>
</dbReference>
<dbReference type="Gene3D" id="3.40.50.300">
    <property type="entry name" value="P-loop containing nucleotide triphosphate hydrolases"/>
    <property type="match status" value="1"/>
</dbReference>
<feature type="domain" description="AAA+ ATPase" evidence="4">
    <location>
        <begin position="177"/>
        <end position="315"/>
    </location>
</feature>
<dbReference type="Proteomes" id="UP001314170">
    <property type="component" value="Unassembled WGS sequence"/>
</dbReference>
<reference evidence="5 6" key="1">
    <citation type="submission" date="2024-01" db="EMBL/GenBank/DDBJ databases">
        <authorList>
            <person name="Waweru B."/>
        </authorList>
    </citation>
    <scope>NUCLEOTIDE SEQUENCE [LARGE SCALE GENOMIC DNA]</scope>
</reference>
<dbReference type="FunFam" id="3.40.50.300:FF:001091">
    <property type="entry name" value="Probable disease resistance protein At1g61300"/>
    <property type="match status" value="1"/>
</dbReference>
<keyword evidence="6" id="KW-1185">Reference proteome</keyword>
<evidence type="ECO:0000259" key="4">
    <source>
        <dbReference type="SMART" id="SM00382"/>
    </source>
</evidence>
<dbReference type="PANTHER" id="PTHR23155">
    <property type="entry name" value="DISEASE RESISTANCE PROTEIN RP"/>
    <property type="match status" value="1"/>
</dbReference>
<dbReference type="InterPro" id="IPR044974">
    <property type="entry name" value="Disease_R_plants"/>
</dbReference>
<dbReference type="GO" id="GO:0043531">
    <property type="term" value="F:ADP binding"/>
    <property type="evidence" value="ECO:0007669"/>
    <property type="project" value="InterPro"/>
</dbReference>
<dbReference type="Pfam" id="PF23598">
    <property type="entry name" value="LRR_14"/>
    <property type="match status" value="1"/>
</dbReference>
<name>A0AAV1S4D9_9ROSI</name>
<keyword evidence="3" id="KW-0611">Plant defense</keyword>
<dbReference type="InterPro" id="IPR041118">
    <property type="entry name" value="Rx_N"/>
</dbReference>
<dbReference type="EMBL" id="CAWUPB010001166">
    <property type="protein sequence ID" value="CAK7344988.1"/>
    <property type="molecule type" value="Genomic_DNA"/>
</dbReference>
<protein>
    <recommendedName>
        <fullName evidence="4">AAA+ ATPase domain-containing protein</fullName>
    </recommendedName>
</protein>
<sequence length="787" mass="88654">MIVADAMIQQLTQQVFTALQEQARFALDFQSQFEMMKTKLDLTKALLADTENLKSKKKAVKTILINLRDLIYEADNILTDCLVRDEYQKDGSCTSFTLQKPIFLYQTGKKLKDINAKMETMERSLALYLKAPDESNHGDNTNQVMKYASQDCVPSEIIGLEKDLEKLKGWMLYAKDVLLRVGIVGMGGLGKTTIAQKIFNDIEVAGHYDKMIWVSVSQASSDLRIMRSMLEQLELHCSVSDEAQMLHKLNQLLRDKTCLIVLDDVWEINQEWWNQLCSALQNAVGKSNCIIITTRKEDVLVSMDVDKSQVHQPKTLKEDDSWLLFSKSAFSRCKDRKCPDAQFERVGKEILEKCGGLPLAIKAIAALLASRSHSIVQWIEVNDNFHELTSGGNFSSVMASLQLSYDELPSLLKQCLLCFSIYPEDSEIQAEQLINWWVGEGLVQGKGWKTAKEVGFDYLSELVTRCLVEAVHRRGYDGRVYCCKMHDMVRELTTKIAEEESFGEFDVKGKQEMTANSRWLGFTSEMNPKSLRKSSKLRALLIMSTYKAGFDRNIGSLSSLRVLDFSLTKLENISVEELMDWICSLKRLAYLNLNGVVGLKELPPSIRKLRNLQLLILGGCNDLVKLHPAITNLTKLIVLDLGSCRLQHLPRGIERLSYLQELSGFKVGASSRSSPSCRFSDLQQLVHLRVLRMSVGKESEIAENDRYVLLNLNKLKVLAIDAEDCEDNSISKKLDSLSPLQLSRSCISGVIAKILCLRGSILKGSLACNTFVLKMGISLTSKQALNM</sequence>
<dbReference type="PRINTS" id="PR00364">
    <property type="entry name" value="DISEASERSIST"/>
</dbReference>
<dbReference type="Gene3D" id="1.10.10.10">
    <property type="entry name" value="Winged helix-like DNA-binding domain superfamily/Winged helix DNA-binding domain"/>
    <property type="match status" value="1"/>
</dbReference>
<dbReference type="AlphaFoldDB" id="A0AAV1S4D9"/>
<dbReference type="SUPFAM" id="SSF52540">
    <property type="entry name" value="P-loop containing nucleoside triphosphate hydrolases"/>
    <property type="match status" value="1"/>
</dbReference>
<dbReference type="Pfam" id="PF23559">
    <property type="entry name" value="WHD_DRP"/>
    <property type="match status" value="1"/>
</dbReference>
<comment type="caution">
    <text evidence="5">The sequence shown here is derived from an EMBL/GenBank/DDBJ whole genome shotgun (WGS) entry which is preliminary data.</text>
</comment>
<evidence type="ECO:0000256" key="1">
    <source>
        <dbReference type="ARBA" id="ARBA00022737"/>
    </source>
</evidence>
<dbReference type="Gene3D" id="1.10.8.430">
    <property type="entry name" value="Helical domain of apoptotic protease-activating factors"/>
    <property type="match status" value="1"/>
</dbReference>
<dbReference type="InterPro" id="IPR027417">
    <property type="entry name" value="P-loop_NTPase"/>
</dbReference>
<dbReference type="SMART" id="SM00382">
    <property type="entry name" value="AAA"/>
    <property type="match status" value="1"/>
</dbReference>
<dbReference type="GO" id="GO:0098542">
    <property type="term" value="P:defense response to other organism"/>
    <property type="evidence" value="ECO:0007669"/>
    <property type="project" value="TreeGrafter"/>
</dbReference>